<keyword evidence="8" id="KW-1185">Reference proteome</keyword>
<proteinExistence type="predicted"/>
<evidence type="ECO:0000256" key="6">
    <source>
        <dbReference type="PIRSR" id="PIRSR600175-1"/>
    </source>
</evidence>
<reference evidence="7" key="1">
    <citation type="submission" date="2025-08" db="UniProtKB">
        <authorList>
            <consortium name="Ensembl"/>
        </authorList>
    </citation>
    <scope>IDENTIFICATION</scope>
</reference>
<dbReference type="PANTHER" id="PTHR11616">
    <property type="entry name" value="SODIUM/CHLORIDE DEPENDENT TRANSPORTER"/>
    <property type="match status" value="1"/>
</dbReference>
<evidence type="ECO:0000313" key="8">
    <source>
        <dbReference type="Proteomes" id="UP000264840"/>
    </source>
</evidence>
<evidence type="ECO:0000256" key="2">
    <source>
        <dbReference type="ARBA" id="ARBA00022448"/>
    </source>
</evidence>
<dbReference type="Pfam" id="PF00209">
    <property type="entry name" value="SNF"/>
    <property type="match status" value="1"/>
</dbReference>
<comment type="subcellular location">
    <subcellularLocation>
        <location evidence="1">Membrane</location>
        <topology evidence="1">Multi-pass membrane protein</topology>
    </subcellularLocation>
</comment>
<evidence type="ECO:0000256" key="4">
    <source>
        <dbReference type="ARBA" id="ARBA00022989"/>
    </source>
</evidence>
<name>A0A3Q2VW07_HAPBU</name>
<dbReference type="Proteomes" id="UP000264840">
    <property type="component" value="Unplaced"/>
</dbReference>
<dbReference type="GO" id="GO:0046872">
    <property type="term" value="F:metal ion binding"/>
    <property type="evidence" value="ECO:0007669"/>
    <property type="project" value="UniProtKB-KW"/>
</dbReference>
<dbReference type="PANTHER" id="PTHR11616:SF125">
    <property type="entry name" value="SODIUM-DEPENDENT NEUTRAL AMINO ACID TRANSPORTER B(0)AT1"/>
    <property type="match status" value="1"/>
</dbReference>
<dbReference type="STRING" id="8153.ENSHBUP00000016713"/>
<keyword evidence="5" id="KW-0472">Membrane</keyword>
<reference evidence="7" key="2">
    <citation type="submission" date="2025-09" db="UniProtKB">
        <authorList>
            <consortium name="Ensembl"/>
        </authorList>
    </citation>
    <scope>IDENTIFICATION</scope>
</reference>
<organism evidence="7 8">
    <name type="scientific">Haplochromis burtoni</name>
    <name type="common">Burton's mouthbrooder</name>
    <name type="synonym">Chromis burtoni</name>
    <dbReference type="NCBI Taxonomy" id="8153"/>
    <lineage>
        <taxon>Eukaryota</taxon>
        <taxon>Metazoa</taxon>
        <taxon>Chordata</taxon>
        <taxon>Craniata</taxon>
        <taxon>Vertebrata</taxon>
        <taxon>Euteleostomi</taxon>
        <taxon>Actinopterygii</taxon>
        <taxon>Neopterygii</taxon>
        <taxon>Teleostei</taxon>
        <taxon>Neoteleostei</taxon>
        <taxon>Acanthomorphata</taxon>
        <taxon>Ovalentaria</taxon>
        <taxon>Cichlomorphae</taxon>
        <taxon>Cichliformes</taxon>
        <taxon>Cichlidae</taxon>
        <taxon>African cichlids</taxon>
        <taxon>Pseudocrenilabrinae</taxon>
        <taxon>Haplochromini</taxon>
        <taxon>Haplochromis</taxon>
    </lineage>
</organism>
<dbReference type="GO" id="GO:0035725">
    <property type="term" value="P:sodium ion transmembrane transport"/>
    <property type="evidence" value="ECO:0007669"/>
    <property type="project" value="TreeGrafter"/>
</dbReference>
<feature type="binding site" evidence="6">
    <location>
        <position position="50"/>
    </location>
    <ligand>
        <name>Na(+)</name>
        <dbReference type="ChEBI" id="CHEBI:29101"/>
        <label>1</label>
    </ligand>
</feature>
<keyword evidence="3" id="KW-0812">Transmembrane</keyword>
<keyword evidence="2" id="KW-0813">Transport</keyword>
<evidence type="ECO:0000313" key="7">
    <source>
        <dbReference type="Ensembl" id="ENSHBUP00000016713.1"/>
    </source>
</evidence>
<dbReference type="GO" id="GO:0015175">
    <property type="term" value="F:neutral L-amino acid transmembrane transporter activity"/>
    <property type="evidence" value="ECO:0007669"/>
    <property type="project" value="TreeGrafter"/>
</dbReference>
<dbReference type="InterPro" id="IPR037272">
    <property type="entry name" value="SNS_sf"/>
</dbReference>
<dbReference type="PROSITE" id="PS50267">
    <property type="entry name" value="NA_NEUROTRAN_SYMP_3"/>
    <property type="match status" value="1"/>
</dbReference>
<feature type="binding site" evidence="6">
    <location>
        <position position="54"/>
    </location>
    <ligand>
        <name>Na(+)</name>
        <dbReference type="ChEBI" id="CHEBI:29101"/>
        <label>1</label>
    </ligand>
</feature>
<keyword evidence="6" id="KW-0915">Sodium</keyword>
<dbReference type="InterPro" id="IPR000175">
    <property type="entry name" value="Na/ntran_symport"/>
</dbReference>
<feature type="binding site" evidence="6">
    <location>
        <position position="49"/>
    </location>
    <ligand>
        <name>Na(+)</name>
        <dbReference type="ChEBI" id="CHEBI:29101"/>
        <label>2</label>
    </ligand>
</feature>
<dbReference type="SUPFAM" id="SSF161070">
    <property type="entry name" value="SNF-like"/>
    <property type="match status" value="1"/>
</dbReference>
<dbReference type="AlphaFoldDB" id="A0A3Q2VW07"/>
<dbReference type="OMA" id="WECGEQS"/>
<accession>A0A3Q2VW07</accession>
<keyword evidence="4" id="KW-1133">Transmembrane helix</keyword>
<evidence type="ECO:0000256" key="5">
    <source>
        <dbReference type="ARBA" id="ARBA00023136"/>
    </source>
</evidence>
<dbReference type="GO" id="GO:0031526">
    <property type="term" value="C:brush border membrane"/>
    <property type="evidence" value="ECO:0007669"/>
    <property type="project" value="TreeGrafter"/>
</dbReference>
<sequence length="91" mass="10363">IKKQKLTDTGLKDRILPHRQLGELEVEEAGDRPKWDNKIQYLLTCIGFAVGLGNVWRVPYLCQSYGGGKQNSVTQCRLMLTLNKKIDNRCS</sequence>
<protein>
    <recommendedName>
        <fullName evidence="9">Transporter</fullName>
    </recommendedName>
</protein>
<evidence type="ECO:0000256" key="3">
    <source>
        <dbReference type="ARBA" id="ARBA00022692"/>
    </source>
</evidence>
<evidence type="ECO:0008006" key="9">
    <source>
        <dbReference type="Google" id="ProtNLM"/>
    </source>
</evidence>
<feature type="binding site" evidence="6">
    <location>
        <position position="47"/>
    </location>
    <ligand>
        <name>Na(+)</name>
        <dbReference type="ChEBI" id="CHEBI:29101"/>
        <label>1</label>
    </ligand>
</feature>
<dbReference type="Ensembl" id="ENSHBUT00000034335.1">
    <property type="protein sequence ID" value="ENSHBUP00000016713.1"/>
    <property type="gene ID" value="ENSHBUG00000018690.1"/>
</dbReference>
<evidence type="ECO:0000256" key="1">
    <source>
        <dbReference type="ARBA" id="ARBA00004141"/>
    </source>
</evidence>
<dbReference type="GeneTree" id="ENSGT00940000154896"/>
<keyword evidence="6" id="KW-0479">Metal-binding</keyword>